<proteinExistence type="predicted"/>
<dbReference type="EMBL" id="GBRH01234305">
    <property type="protein sequence ID" value="JAD63590.1"/>
    <property type="molecule type" value="Transcribed_RNA"/>
</dbReference>
<protein>
    <submittedName>
        <fullName evidence="1">Uncharacterized protein</fullName>
    </submittedName>
</protein>
<reference evidence="1" key="1">
    <citation type="submission" date="2014-09" db="EMBL/GenBank/DDBJ databases">
        <authorList>
            <person name="Magalhaes I.L.F."/>
            <person name="Oliveira U."/>
            <person name="Santos F.R."/>
            <person name="Vidigal T.H.D.A."/>
            <person name="Brescovit A.D."/>
            <person name="Santos A.J."/>
        </authorList>
    </citation>
    <scope>NUCLEOTIDE SEQUENCE</scope>
    <source>
        <tissue evidence="1">Shoot tissue taken approximately 20 cm above the soil surface</tissue>
    </source>
</reference>
<sequence>MRASNAILGGRHLSKGLV</sequence>
<dbReference type="AlphaFoldDB" id="A0A0A9BQW1"/>
<organism evidence="1">
    <name type="scientific">Arundo donax</name>
    <name type="common">Giant reed</name>
    <name type="synonym">Donax arundinaceus</name>
    <dbReference type="NCBI Taxonomy" id="35708"/>
    <lineage>
        <taxon>Eukaryota</taxon>
        <taxon>Viridiplantae</taxon>
        <taxon>Streptophyta</taxon>
        <taxon>Embryophyta</taxon>
        <taxon>Tracheophyta</taxon>
        <taxon>Spermatophyta</taxon>
        <taxon>Magnoliopsida</taxon>
        <taxon>Liliopsida</taxon>
        <taxon>Poales</taxon>
        <taxon>Poaceae</taxon>
        <taxon>PACMAD clade</taxon>
        <taxon>Arundinoideae</taxon>
        <taxon>Arundineae</taxon>
        <taxon>Arundo</taxon>
    </lineage>
</organism>
<evidence type="ECO:0000313" key="1">
    <source>
        <dbReference type="EMBL" id="JAD63590.1"/>
    </source>
</evidence>
<accession>A0A0A9BQW1</accession>
<reference evidence="1" key="2">
    <citation type="journal article" date="2015" name="Data Brief">
        <title>Shoot transcriptome of the giant reed, Arundo donax.</title>
        <authorList>
            <person name="Barrero R.A."/>
            <person name="Guerrero F.D."/>
            <person name="Moolhuijzen P."/>
            <person name="Goolsby J.A."/>
            <person name="Tidwell J."/>
            <person name="Bellgard S.E."/>
            <person name="Bellgard M.I."/>
        </authorList>
    </citation>
    <scope>NUCLEOTIDE SEQUENCE</scope>
    <source>
        <tissue evidence="1">Shoot tissue taken approximately 20 cm above the soil surface</tissue>
    </source>
</reference>
<name>A0A0A9BQW1_ARUDO</name>